<evidence type="ECO:0000256" key="1">
    <source>
        <dbReference type="ARBA" id="ARBA00013258"/>
    </source>
</evidence>
<name>A0A437QR82_9GAMM</name>
<evidence type="ECO:0000313" key="5">
    <source>
        <dbReference type="EMBL" id="RVU37014.1"/>
    </source>
</evidence>
<gene>
    <name evidence="5" type="ORF">EOE67_11935</name>
</gene>
<dbReference type="InterPro" id="IPR001227">
    <property type="entry name" value="Ac_transferase_dom_sf"/>
</dbReference>
<evidence type="ECO:0000256" key="2">
    <source>
        <dbReference type="ARBA" id="ARBA00022679"/>
    </source>
</evidence>
<dbReference type="EC" id="2.3.1.39" evidence="1"/>
<dbReference type="InterPro" id="IPR016035">
    <property type="entry name" value="Acyl_Trfase/lysoPLipase"/>
</dbReference>
<accession>A0A437QR82</accession>
<evidence type="ECO:0000256" key="3">
    <source>
        <dbReference type="ARBA" id="ARBA00023315"/>
    </source>
</evidence>
<protein>
    <recommendedName>
        <fullName evidence="1">[acyl-carrier-protein] S-malonyltransferase</fullName>
        <ecNumber evidence="1">2.3.1.39</ecNumber>
    </recommendedName>
</protein>
<evidence type="ECO:0000313" key="6">
    <source>
        <dbReference type="Proteomes" id="UP000283077"/>
    </source>
</evidence>
<dbReference type="PANTHER" id="PTHR42681:SF1">
    <property type="entry name" value="MALONYL-COA-ACYL CARRIER PROTEIN TRANSACYLASE, MITOCHONDRIAL"/>
    <property type="match status" value="1"/>
</dbReference>
<dbReference type="GO" id="GO:0004314">
    <property type="term" value="F:[acyl-carrier-protein] S-malonyltransferase activity"/>
    <property type="evidence" value="ECO:0007669"/>
    <property type="project" value="UniProtKB-EC"/>
</dbReference>
<sequence>MKPTALALCPGRGTYQKAEFGCLRPFYHSDTLSQIDKTRRTLNLPTVSELDGADKYLPALHQQPANNAALIYAAGLSQFAAISRDDYQIVAVSGNSMGWYTAMSCAGVWDAALGTEVVSTMAQLTAGAAGKQFIYPLLDADWRLDPEKQALVAAQLQQQAPDLYRSIQYGGYAVLAGTDHAVTSAIAALPPLDERFPLLLQGHAAFHSPLMQQASAAALAKFKPEHWQQPNLPLIDGAGRIWPAGHNNLCELQQYTFGTQVSSCYNFTQAVQLAVKEFSPDHIILLGPGQNLGGAVAQSLIEIGWRGLRSKQDFVDLQQSATPFLIEAASLI</sequence>
<dbReference type="EMBL" id="SACS01000012">
    <property type="protein sequence ID" value="RVU37014.1"/>
    <property type="molecule type" value="Genomic_DNA"/>
</dbReference>
<comment type="catalytic activity">
    <reaction evidence="4">
        <text>holo-[ACP] + malonyl-CoA = malonyl-[ACP] + CoA</text>
        <dbReference type="Rhea" id="RHEA:41792"/>
        <dbReference type="Rhea" id="RHEA-COMP:9623"/>
        <dbReference type="Rhea" id="RHEA-COMP:9685"/>
        <dbReference type="ChEBI" id="CHEBI:57287"/>
        <dbReference type="ChEBI" id="CHEBI:57384"/>
        <dbReference type="ChEBI" id="CHEBI:64479"/>
        <dbReference type="ChEBI" id="CHEBI:78449"/>
        <dbReference type="EC" id="2.3.1.39"/>
    </reaction>
</comment>
<dbReference type="GO" id="GO:0006633">
    <property type="term" value="P:fatty acid biosynthetic process"/>
    <property type="evidence" value="ECO:0007669"/>
    <property type="project" value="TreeGrafter"/>
</dbReference>
<dbReference type="GO" id="GO:0005829">
    <property type="term" value="C:cytosol"/>
    <property type="evidence" value="ECO:0007669"/>
    <property type="project" value="TreeGrafter"/>
</dbReference>
<dbReference type="RefSeq" id="WP_127699310.1">
    <property type="nucleotide sequence ID" value="NZ_SACS01000012.1"/>
</dbReference>
<keyword evidence="6" id="KW-1185">Reference proteome</keyword>
<dbReference type="PANTHER" id="PTHR42681">
    <property type="entry name" value="MALONYL-COA-ACYL CARRIER PROTEIN TRANSACYLASE, MITOCHONDRIAL"/>
    <property type="match status" value="1"/>
</dbReference>
<dbReference type="Gene3D" id="3.30.70.250">
    <property type="entry name" value="Malonyl-CoA ACP transacylase, ACP-binding"/>
    <property type="match status" value="1"/>
</dbReference>
<dbReference type="OrthoDB" id="5756162at2"/>
<keyword evidence="3" id="KW-0012">Acyltransferase</keyword>
<organism evidence="5 6">
    <name type="scientific">Rheinheimera riviphila</name>
    <dbReference type="NCBI Taxonomy" id="1834037"/>
    <lineage>
        <taxon>Bacteria</taxon>
        <taxon>Pseudomonadati</taxon>
        <taxon>Pseudomonadota</taxon>
        <taxon>Gammaproteobacteria</taxon>
        <taxon>Chromatiales</taxon>
        <taxon>Chromatiaceae</taxon>
        <taxon>Rheinheimera</taxon>
    </lineage>
</organism>
<proteinExistence type="predicted"/>
<comment type="caution">
    <text evidence="5">The sequence shown here is derived from an EMBL/GenBank/DDBJ whole genome shotgun (WGS) entry which is preliminary data.</text>
</comment>
<dbReference type="Proteomes" id="UP000283077">
    <property type="component" value="Unassembled WGS sequence"/>
</dbReference>
<dbReference type="AlphaFoldDB" id="A0A437QR82"/>
<dbReference type="Gene3D" id="3.40.366.10">
    <property type="entry name" value="Malonyl-Coenzyme A Acyl Carrier Protein, domain 2"/>
    <property type="match status" value="1"/>
</dbReference>
<keyword evidence="2" id="KW-0808">Transferase</keyword>
<dbReference type="SUPFAM" id="SSF52151">
    <property type="entry name" value="FabD/lysophospholipase-like"/>
    <property type="match status" value="1"/>
</dbReference>
<reference evidence="5 6" key="1">
    <citation type="submission" date="2019-01" db="EMBL/GenBank/DDBJ databases">
        <authorList>
            <person name="Chen W.-M."/>
        </authorList>
    </citation>
    <scope>NUCLEOTIDE SEQUENCE [LARGE SCALE GENOMIC DNA]</scope>
    <source>
        <strain evidence="5 6">KYPC3</strain>
    </source>
</reference>
<evidence type="ECO:0000256" key="4">
    <source>
        <dbReference type="ARBA" id="ARBA00048462"/>
    </source>
</evidence>
<dbReference type="InterPro" id="IPR050858">
    <property type="entry name" value="Mal-CoA-ACP_Trans/PKS_FabD"/>
</dbReference>